<dbReference type="GO" id="GO:0005634">
    <property type="term" value="C:nucleus"/>
    <property type="evidence" value="ECO:0007669"/>
    <property type="project" value="UniProtKB-SubCell"/>
</dbReference>
<comment type="subcellular location">
    <subcellularLocation>
        <location evidence="1">Nucleus</location>
    </subcellularLocation>
</comment>
<evidence type="ECO:0000256" key="8">
    <source>
        <dbReference type="SAM" id="MobiDB-lite"/>
    </source>
</evidence>
<evidence type="ECO:0000256" key="3">
    <source>
        <dbReference type="ARBA" id="ARBA00022771"/>
    </source>
</evidence>
<organism evidence="10 11">
    <name type="scientific">Rotaria magnacalcarata</name>
    <dbReference type="NCBI Taxonomy" id="392030"/>
    <lineage>
        <taxon>Eukaryota</taxon>
        <taxon>Metazoa</taxon>
        <taxon>Spiralia</taxon>
        <taxon>Gnathifera</taxon>
        <taxon>Rotifera</taxon>
        <taxon>Eurotatoria</taxon>
        <taxon>Bdelloidea</taxon>
        <taxon>Philodinida</taxon>
        <taxon>Philodinidae</taxon>
        <taxon>Rotaria</taxon>
    </lineage>
</organism>
<evidence type="ECO:0000256" key="1">
    <source>
        <dbReference type="ARBA" id="ARBA00004123"/>
    </source>
</evidence>
<dbReference type="InterPro" id="IPR052035">
    <property type="entry name" value="ZnF_BED_domain_contain"/>
</dbReference>
<feature type="compositionally biased region" description="Low complexity" evidence="8">
    <location>
        <begin position="122"/>
        <end position="132"/>
    </location>
</feature>
<feature type="region of interest" description="Disordered" evidence="8">
    <location>
        <begin position="121"/>
        <end position="166"/>
    </location>
</feature>
<evidence type="ECO:0000256" key="7">
    <source>
        <dbReference type="ARBA" id="ARBA00023242"/>
    </source>
</evidence>
<name>A0A816TFX1_9BILA</name>
<dbReference type="GO" id="GO:0003677">
    <property type="term" value="F:DNA binding"/>
    <property type="evidence" value="ECO:0007669"/>
    <property type="project" value="InterPro"/>
</dbReference>
<comment type="caution">
    <text evidence="10">The sequence shown here is derived from an EMBL/GenBank/DDBJ whole genome shotgun (WGS) entry which is preliminary data.</text>
</comment>
<reference evidence="10" key="1">
    <citation type="submission" date="2021-02" db="EMBL/GenBank/DDBJ databases">
        <authorList>
            <person name="Nowell W R."/>
        </authorList>
    </citation>
    <scope>NUCLEOTIDE SEQUENCE</scope>
</reference>
<evidence type="ECO:0000313" key="10">
    <source>
        <dbReference type="EMBL" id="CAF2100487.1"/>
    </source>
</evidence>
<dbReference type="PANTHER" id="PTHR46481">
    <property type="entry name" value="ZINC FINGER BED DOMAIN-CONTAINING PROTEIN 4"/>
    <property type="match status" value="1"/>
</dbReference>
<gene>
    <name evidence="10" type="ORF">MBJ925_LOCUS22182</name>
</gene>
<dbReference type="Proteomes" id="UP000663824">
    <property type="component" value="Unassembled WGS sequence"/>
</dbReference>
<accession>A0A816TFX1</accession>
<evidence type="ECO:0000313" key="11">
    <source>
        <dbReference type="Proteomes" id="UP000663824"/>
    </source>
</evidence>
<dbReference type="InterPro" id="IPR003656">
    <property type="entry name" value="Znf_BED"/>
</dbReference>
<keyword evidence="5" id="KW-0805">Transcription regulation</keyword>
<protein>
    <recommendedName>
        <fullName evidence="9">BED-type domain-containing protein</fullName>
    </recommendedName>
</protein>
<keyword evidence="7" id="KW-0539">Nucleus</keyword>
<dbReference type="AlphaFoldDB" id="A0A816TFX1"/>
<proteinExistence type="predicted"/>
<evidence type="ECO:0000256" key="5">
    <source>
        <dbReference type="ARBA" id="ARBA00023015"/>
    </source>
</evidence>
<dbReference type="PANTHER" id="PTHR46481:SF10">
    <property type="entry name" value="ZINC FINGER BED DOMAIN-CONTAINING PROTEIN 39"/>
    <property type="match status" value="1"/>
</dbReference>
<feature type="compositionally biased region" description="Acidic residues" evidence="8">
    <location>
        <begin position="138"/>
        <end position="149"/>
    </location>
</feature>
<evidence type="ECO:0000256" key="4">
    <source>
        <dbReference type="ARBA" id="ARBA00022833"/>
    </source>
</evidence>
<dbReference type="SUPFAM" id="SSF53098">
    <property type="entry name" value="Ribonuclease H-like"/>
    <property type="match status" value="1"/>
</dbReference>
<keyword evidence="4" id="KW-0862">Zinc</keyword>
<dbReference type="GO" id="GO:0008270">
    <property type="term" value="F:zinc ion binding"/>
    <property type="evidence" value="ECO:0007669"/>
    <property type="project" value="UniProtKB-KW"/>
</dbReference>
<dbReference type="EMBL" id="CAJNRE010011312">
    <property type="protein sequence ID" value="CAF2100487.1"/>
    <property type="molecule type" value="Genomic_DNA"/>
</dbReference>
<keyword evidence="6" id="KW-0804">Transcription</keyword>
<keyword evidence="3" id="KW-0863">Zinc-finger</keyword>
<sequence>MDVNDADETQSNGANVSDLWYHMTKLQNYKAKCNICSMILSRKNGATSGLLHEKKSYQISTEEKKKIDTLLINCIIQDGRSFDDMRRPGMLKVFKYLAPGVAHRLQLVVCNGLGIWIRKKPTSSSSSNTPTTLNIDSNDIDSDKEDYIDDLQTNPSSSTPDDSSNSIELLDESFDASNIVLNNNLDPNIIANENFVVEEPDNPPIDIMNNWSIDVIEELNSLAGEVIQEDIGVLLNKCRSMVKLLSKSSILMNYVVTLKKQFSICRSLQLDCKNGWSSTYHLVEFMLLYKRIINKINSEKHDTGLNKKQTNKISLIELDQLDWKMLEMLDIILKLFVNATNIISGCQYPTIGVAYFSIVQIRDFLDDTKPVVGISVNDVPLFMRLKYLLLKQIEKYFIENDEQSLVKHLVSKILKSWDW</sequence>
<evidence type="ECO:0000259" key="9">
    <source>
        <dbReference type="Pfam" id="PF02892"/>
    </source>
</evidence>
<keyword evidence="2" id="KW-0479">Metal-binding</keyword>
<dbReference type="Pfam" id="PF02892">
    <property type="entry name" value="zf-BED"/>
    <property type="match status" value="1"/>
</dbReference>
<evidence type="ECO:0000256" key="6">
    <source>
        <dbReference type="ARBA" id="ARBA00023163"/>
    </source>
</evidence>
<evidence type="ECO:0000256" key="2">
    <source>
        <dbReference type="ARBA" id="ARBA00022723"/>
    </source>
</evidence>
<feature type="domain" description="BED-type" evidence="9">
    <location>
        <begin position="17"/>
        <end position="51"/>
    </location>
</feature>
<feature type="compositionally biased region" description="Low complexity" evidence="8">
    <location>
        <begin position="153"/>
        <end position="166"/>
    </location>
</feature>
<dbReference type="InterPro" id="IPR012337">
    <property type="entry name" value="RNaseH-like_sf"/>
</dbReference>